<dbReference type="EC" id="2.7.1.50" evidence="11"/>
<dbReference type="PIRSF" id="PIRSF000513">
    <property type="entry name" value="Thz_kinase"/>
    <property type="match status" value="1"/>
</dbReference>
<evidence type="ECO:0000256" key="3">
    <source>
        <dbReference type="ARBA" id="ARBA00004868"/>
    </source>
</evidence>
<dbReference type="SUPFAM" id="SSF53613">
    <property type="entry name" value="Ribokinase-like"/>
    <property type="match status" value="1"/>
</dbReference>
<evidence type="ECO:0000256" key="7">
    <source>
        <dbReference type="ARBA" id="ARBA00022777"/>
    </source>
</evidence>
<feature type="binding site" evidence="11">
    <location>
        <position position="195"/>
    </location>
    <ligand>
        <name>substrate</name>
    </ligand>
</feature>
<comment type="pathway">
    <text evidence="3 11">Cofactor biosynthesis; thiamine diphosphate biosynthesis; 4-methyl-5-(2-phosphoethyl)-thiazole from 5-(2-hydroxyethyl)-4-methylthiazole: step 1/1.</text>
</comment>
<dbReference type="Gene3D" id="3.40.1190.20">
    <property type="match status" value="1"/>
</dbReference>
<name>A0A7G9WL38_9FIRM</name>
<comment type="catalytic activity">
    <reaction evidence="1 11">
        <text>5-(2-hydroxyethyl)-4-methylthiazole + ATP = 4-methyl-5-(2-phosphooxyethyl)-thiazole + ADP + H(+)</text>
        <dbReference type="Rhea" id="RHEA:24212"/>
        <dbReference type="ChEBI" id="CHEBI:15378"/>
        <dbReference type="ChEBI" id="CHEBI:17957"/>
        <dbReference type="ChEBI" id="CHEBI:30616"/>
        <dbReference type="ChEBI" id="CHEBI:58296"/>
        <dbReference type="ChEBI" id="CHEBI:456216"/>
        <dbReference type="EC" id="2.7.1.50"/>
    </reaction>
</comment>
<dbReference type="InterPro" id="IPR000417">
    <property type="entry name" value="Hyethyz_kinase"/>
</dbReference>
<keyword evidence="9 11" id="KW-0460">Magnesium</keyword>
<gene>
    <name evidence="11 12" type="primary">thiM</name>
    <name evidence="12" type="ORF">H6X83_02480</name>
</gene>
<protein>
    <recommendedName>
        <fullName evidence="11">Hydroxyethylthiazole kinase</fullName>
        <ecNumber evidence="11">2.7.1.50</ecNumber>
    </recommendedName>
    <alternativeName>
        <fullName evidence="11">4-methyl-5-beta-hydroxyethylthiazole kinase</fullName>
        <shortName evidence="11">TH kinase</shortName>
        <shortName evidence="11">Thz kinase</shortName>
    </alternativeName>
</protein>
<dbReference type="GO" id="GO:0005524">
    <property type="term" value="F:ATP binding"/>
    <property type="evidence" value="ECO:0007669"/>
    <property type="project" value="UniProtKB-UniRule"/>
</dbReference>
<sequence>MDIRQQVQDTAPLIHCITNPISINDCANVILAVGAKPIMAEHPREVSEITAAAQAVALNLGNITDARMESMLLSGRTAKKQQIPSILDLVGIACSSLRLDYAKHLIAECRPSVIKGNFSEIKALCGVPNASVGVDAGTYDRITLGTAPQAGSLLKQLSAQTGAVAMATGEVDLISDGTLLCGISNGCSRMSLVTGTGCMLTALTAAFLSQGDAFGSAVLAAAMLGIAGELSQEVPGAGSFHIALLDHLSCLSNHVILERIHNTYFEWKRKQPK</sequence>
<evidence type="ECO:0000256" key="6">
    <source>
        <dbReference type="ARBA" id="ARBA00022741"/>
    </source>
</evidence>
<keyword evidence="8 11" id="KW-0067">ATP-binding</keyword>
<keyword evidence="6 11" id="KW-0547">Nucleotide-binding</keyword>
<dbReference type="Pfam" id="PF02110">
    <property type="entry name" value="HK"/>
    <property type="match status" value="1"/>
</dbReference>
<evidence type="ECO:0000256" key="8">
    <source>
        <dbReference type="ARBA" id="ARBA00022840"/>
    </source>
</evidence>
<dbReference type="Proteomes" id="UP000516046">
    <property type="component" value="Chromosome"/>
</dbReference>
<dbReference type="UniPathway" id="UPA00060">
    <property type="reaction ID" value="UER00139"/>
</dbReference>
<dbReference type="HAMAP" id="MF_00228">
    <property type="entry name" value="Thz_kinase"/>
    <property type="match status" value="1"/>
</dbReference>
<dbReference type="KEGG" id="caml:H6X83_02480"/>
<dbReference type="InterPro" id="IPR029056">
    <property type="entry name" value="Ribokinase-like"/>
</dbReference>
<dbReference type="AlphaFoldDB" id="A0A7G9WL38"/>
<comment type="function">
    <text evidence="11">Catalyzes the phosphorylation of the hydroxyl group of 4-methyl-5-beta-hydroxyethylthiazole (THZ).</text>
</comment>
<feature type="binding site" evidence="11">
    <location>
        <position position="39"/>
    </location>
    <ligand>
        <name>substrate</name>
    </ligand>
</feature>
<evidence type="ECO:0000256" key="5">
    <source>
        <dbReference type="ARBA" id="ARBA00022723"/>
    </source>
</evidence>
<dbReference type="GO" id="GO:0009229">
    <property type="term" value="P:thiamine diphosphate biosynthetic process"/>
    <property type="evidence" value="ECO:0007669"/>
    <property type="project" value="UniProtKB-UniRule"/>
</dbReference>
<evidence type="ECO:0000256" key="10">
    <source>
        <dbReference type="ARBA" id="ARBA00022977"/>
    </source>
</evidence>
<feature type="binding site" evidence="11">
    <location>
        <position position="115"/>
    </location>
    <ligand>
        <name>ATP</name>
        <dbReference type="ChEBI" id="CHEBI:30616"/>
    </ligand>
</feature>
<comment type="cofactor">
    <cofactor evidence="2 11">
        <name>Mg(2+)</name>
        <dbReference type="ChEBI" id="CHEBI:18420"/>
    </cofactor>
</comment>
<proteinExistence type="inferred from homology"/>
<evidence type="ECO:0000256" key="4">
    <source>
        <dbReference type="ARBA" id="ARBA00022679"/>
    </source>
</evidence>
<dbReference type="NCBIfam" id="NF006830">
    <property type="entry name" value="PRK09355.1"/>
    <property type="match status" value="1"/>
</dbReference>
<comment type="similarity">
    <text evidence="11">Belongs to the Thz kinase family.</text>
</comment>
<feature type="binding site" evidence="11">
    <location>
        <position position="168"/>
    </location>
    <ligand>
        <name>ATP</name>
        <dbReference type="ChEBI" id="CHEBI:30616"/>
    </ligand>
</feature>
<dbReference type="CDD" id="cd01170">
    <property type="entry name" value="THZ_kinase"/>
    <property type="match status" value="1"/>
</dbReference>
<organism evidence="12 13">
    <name type="scientific">Caproicibacterium amylolyticum</name>
    <dbReference type="NCBI Taxonomy" id="2766537"/>
    <lineage>
        <taxon>Bacteria</taxon>
        <taxon>Bacillati</taxon>
        <taxon>Bacillota</taxon>
        <taxon>Clostridia</taxon>
        <taxon>Eubacteriales</taxon>
        <taxon>Oscillospiraceae</taxon>
        <taxon>Caproicibacterium</taxon>
    </lineage>
</organism>
<keyword evidence="7 11" id="KW-0418">Kinase</keyword>
<dbReference type="GO" id="GO:0004417">
    <property type="term" value="F:hydroxyethylthiazole kinase activity"/>
    <property type="evidence" value="ECO:0007669"/>
    <property type="project" value="UniProtKB-UniRule"/>
</dbReference>
<keyword evidence="4 11" id="KW-0808">Transferase</keyword>
<dbReference type="EMBL" id="CP060696">
    <property type="protein sequence ID" value="QNO19400.1"/>
    <property type="molecule type" value="Genomic_DNA"/>
</dbReference>
<dbReference type="GO" id="GO:0009228">
    <property type="term" value="P:thiamine biosynthetic process"/>
    <property type="evidence" value="ECO:0007669"/>
    <property type="project" value="UniProtKB-KW"/>
</dbReference>
<dbReference type="RefSeq" id="WP_212508468.1">
    <property type="nucleotide sequence ID" value="NZ_CP060696.1"/>
</dbReference>
<evidence type="ECO:0000313" key="13">
    <source>
        <dbReference type="Proteomes" id="UP000516046"/>
    </source>
</evidence>
<evidence type="ECO:0000256" key="1">
    <source>
        <dbReference type="ARBA" id="ARBA00001771"/>
    </source>
</evidence>
<dbReference type="GO" id="GO:0000287">
    <property type="term" value="F:magnesium ion binding"/>
    <property type="evidence" value="ECO:0007669"/>
    <property type="project" value="UniProtKB-UniRule"/>
</dbReference>
<keyword evidence="10 11" id="KW-0784">Thiamine biosynthesis</keyword>
<accession>A0A7G9WL38</accession>
<evidence type="ECO:0000256" key="9">
    <source>
        <dbReference type="ARBA" id="ARBA00022842"/>
    </source>
</evidence>
<evidence type="ECO:0000256" key="11">
    <source>
        <dbReference type="HAMAP-Rule" id="MF_00228"/>
    </source>
</evidence>
<dbReference type="PRINTS" id="PR01099">
    <property type="entry name" value="HYETHTZKNASE"/>
</dbReference>
<reference evidence="12 13" key="1">
    <citation type="submission" date="2020-08" db="EMBL/GenBank/DDBJ databases">
        <authorList>
            <person name="Ren C."/>
            <person name="Gu Y."/>
            <person name="Xu Y."/>
        </authorList>
    </citation>
    <scope>NUCLEOTIDE SEQUENCE [LARGE SCALE GENOMIC DNA]</scope>
    <source>
        <strain evidence="12 13">LBM18003</strain>
    </source>
</reference>
<evidence type="ECO:0000313" key="12">
    <source>
        <dbReference type="EMBL" id="QNO19400.1"/>
    </source>
</evidence>
<keyword evidence="13" id="KW-1185">Reference proteome</keyword>
<evidence type="ECO:0000256" key="2">
    <source>
        <dbReference type="ARBA" id="ARBA00001946"/>
    </source>
</evidence>
<keyword evidence="5 11" id="KW-0479">Metal-binding</keyword>